<dbReference type="EMBL" id="CACSIP010000021">
    <property type="protein sequence ID" value="CAA0123271.1"/>
    <property type="molecule type" value="Genomic_DNA"/>
</dbReference>
<protein>
    <submittedName>
        <fullName evidence="2">Uncharacterized protein</fullName>
    </submittedName>
</protein>
<sequence>MMDQEVNENGFSFFFDYEQYPPIGGPGGEQYEVFVSRYYDRTKGSGSDRLHDNVIDGPFKARGKTLKEAGDKSAELARQWAKEQPAVRS</sequence>
<evidence type="ECO:0000313" key="3">
    <source>
        <dbReference type="Proteomes" id="UP000430146"/>
    </source>
</evidence>
<proteinExistence type="predicted"/>
<dbReference type="OrthoDB" id="9842259at2"/>
<dbReference type="RefSeq" id="WP_159231243.1">
    <property type="nucleotide sequence ID" value="NZ_CACSIP010000021.1"/>
</dbReference>
<dbReference type="Proteomes" id="UP000430146">
    <property type="component" value="Unassembled WGS sequence"/>
</dbReference>
<keyword evidence="3" id="KW-1185">Reference proteome</keyword>
<organism evidence="2 3">
    <name type="scientific">Mycolicibacterium vanbaalenii</name>
    <name type="common">Mycobacterium vanbaalenii</name>
    <dbReference type="NCBI Taxonomy" id="110539"/>
    <lineage>
        <taxon>Bacteria</taxon>
        <taxon>Bacillati</taxon>
        <taxon>Actinomycetota</taxon>
        <taxon>Actinomycetes</taxon>
        <taxon>Mycobacteriales</taxon>
        <taxon>Mycobacteriaceae</taxon>
        <taxon>Mycolicibacterium</taxon>
    </lineage>
</organism>
<feature type="compositionally biased region" description="Basic and acidic residues" evidence="1">
    <location>
        <begin position="65"/>
        <end position="75"/>
    </location>
</feature>
<name>A0A5S9QX79_MYCVN</name>
<gene>
    <name evidence="2" type="ORF">AELLOGFF_04594</name>
</gene>
<evidence type="ECO:0000256" key="1">
    <source>
        <dbReference type="SAM" id="MobiDB-lite"/>
    </source>
</evidence>
<accession>A0A5S9QX79</accession>
<reference evidence="2 3" key="1">
    <citation type="submission" date="2019-11" db="EMBL/GenBank/DDBJ databases">
        <authorList>
            <person name="Holert J."/>
        </authorList>
    </citation>
    <scope>NUCLEOTIDE SEQUENCE [LARGE SCALE GENOMIC DNA]</scope>
    <source>
        <strain evidence="2">BC8_1</strain>
    </source>
</reference>
<dbReference type="AlphaFoldDB" id="A0A5S9QX79"/>
<evidence type="ECO:0000313" key="2">
    <source>
        <dbReference type="EMBL" id="CAA0123271.1"/>
    </source>
</evidence>
<feature type="region of interest" description="Disordered" evidence="1">
    <location>
        <begin position="65"/>
        <end position="89"/>
    </location>
</feature>